<dbReference type="AlphaFoldDB" id="A0A455SXD3"/>
<sequence>MMWGFGCGGMLWMWLGAILWLIVLAALAWALFHLARGKGRLSEGQSYSHPSGPNRTPLQILQERYARGEIDAVTFDDMLARLRASEESRQ</sequence>
<keyword evidence="1" id="KW-1133">Transmembrane helix</keyword>
<keyword evidence="1" id="KW-0812">Transmembrane</keyword>
<protein>
    <recommendedName>
        <fullName evidence="2">SHOCT domain-containing protein</fullName>
    </recommendedName>
</protein>
<dbReference type="EMBL" id="AP019377">
    <property type="protein sequence ID" value="BBH92178.1"/>
    <property type="molecule type" value="Genomic_DNA"/>
</dbReference>
<accession>A0A455SXD3</accession>
<reference evidence="3" key="1">
    <citation type="submission" date="2018-12" db="EMBL/GenBank/DDBJ databases">
        <title>Novel natural products biosynthetic potential of the class Ktedonobacteria.</title>
        <authorList>
            <person name="Zheng Y."/>
            <person name="Saitou A."/>
            <person name="Wang C.M."/>
            <person name="Toyoda A."/>
            <person name="Minakuchi Y."/>
            <person name="Sekiguchi Y."/>
            <person name="Ueda K."/>
            <person name="Takano H."/>
            <person name="Sakai Y."/>
            <person name="Yokota A."/>
            <person name="Yabe S."/>
        </authorList>
    </citation>
    <scope>NUCLEOTIDE SEQUENCE</scope>
    <source>
        <strain evidence="3">A3-2</strain>
    </source>
</reference>
<gene>
    <name evidence="3" type="ORF">KTA_03770</name>
</gene>
<name>A0A455SXD3_9CHLR</name>
<evidence type="ECO:0000259" key="2">
    <source>
        <dbReference type="Pfam" id="PF09851"/>
    </source>
</evidence>
<feature type="domain" description="SHOCT" evidence="2">
    <location>
        <begin position="56"/>
        <end position="82"/>
    </location>
</feature>
<proteinExistence type="predicted"/>
<dbReference type="InterPro" id="IPR018649">
    <property type="entry name" value="SHOCT"/>
</dbReference>
<evidence type="ECO:0000313" key="3">
    <source>
        <dbReference type="EMBL" id="BBH92178.1"/>
    </source>
</evidence>
<feature type="transmembrane region" description="Helical" evidence="1">
    <location>
        <begin position="12"/>
        <end position="32"/>
    </location>
</feature>
<keyword evidence="1" id="KW-0472">Membrane</keyword>
<dbReference type="Pfam" id="PF09851">
    <property type="entry name" value="SHOCT"/>
    <property type="match status" value="1"/>
</dbReference>
<organism evidence="3">
    <name type="scientific">Thermogemmatispora argillosa</name>
    <dbReference type="NCBI Taxonomy" id="2045280"/>
    <lineage>
        <taxon>Bacteria</taxon>
        <taxon>Bacillati</taxon>
        <taxon>Chloroflexota</taxon>
        <taxon>Ktedonobacteria</taxon>
        <taxon>Thermogemmatisporales</taxon>
        <taxon>Thermogemmatisporaceae</taxon>
        <taxon>Thermogemmatispora</taxon>
    </lineage>
</organism>
<evidence type="ECO:0000256" key="1">
    <source>
        <dbReference type="SAM" id="Phobius"/>
    </source>
</evidence>